<evidence type="ECO:0000313" key="4">
    <source>
        <dbReference type="EMBL" id="KAG2962417.1"/>
    </source>
</evidence>
<dbReference type="EMBL" id="RCMI01001436">
    <property type="protein sequence ID" value="KAG2885132.1"/>
    <property type="molecule type" value="Genomic_DNA"/>
</dbReference>
<dbReference type="Proteomes" id="UP000774804">
    <property type="component" value="Unassembled WGS sequence"/>
</dbReference>
<evidence type="ECO:0000313" key="2">
    <source>
        <dbReference type="EMBL" id="KAG2885132.1"/>
    </source>
</evidence>
<evidence type="ECO:0000313" key="5">
    <source>
        <dbReference type="EMBL" id="KAG3208196.1"/>
    </source>
</evidence>
<dbReference type="Proteomes" id="UP000735874">
    <property type="component" value="Unassembled WGS sequence"/>
</dbReference>
<dbReference type="EMBL" id="RCMV01001529">
    <property type="protein sequence ID" value="KAG3208196.1"/>
    <property type="molecule type" value="Genomic_DNA"/>
</dbReference>
<name>A0A329RN00_9STRA</name>
<sequence length="52" mass="6157">MSPSYADTIDKLVEDSYFHWELNIRMKLARKGLLPQIINPEFDKVSDRFTVK</sequence>
<dbReference type="EMBL" id="RCMK01001497">
    <property type="protein sequence ID" value="KAG2893186.1"/>
    <property type="molecule type" value="Genomic_DNA"/>
</dbReference>
<protein>
    <submittedName>
        <fullName evidence="6">Uncharacterized protein</fullName>
    </submittedName>
</protein>
<gene>
    <name evidence="6" type="ORF">PC110_g17869</name>
    <name evidence="1" type="ORF">PC113_g21312</name>
    <name evidence="2" type="ORF">PC115_g21097</name>
    <name evidence="3" type="ORF">PC117_g23846</name>
    <name evidence="4" type="ORF">PC118_g21439</name>
    <name evidence="5" type="ORF">PC129_g20773</name>
</gene>
<dbReference type="EMBL" id="RCML01001463">
    <property type="protein sequence ID" value="KAG2962417.1"/>
    <property type="molecule type" value="Genomic_DNA"/>
</dbReference>
<keyword evidence="7" id="KW-1185">Reference proteome</keyword>
<dbReference type="OrthoDB" id="89378at2759"/>
<dbReference type="AlphaFoldDB" id="A0A329RN00"/>
<reference evidence="6 7" key="1">
    <citation type="submission" date="2018-01" db="EMBL/GenBank/DDBJ databases">
        <title>Draft genome of the strawberry crown rot pathogen Phytophthora cactorum.</title>
        <authorList>
            <person name="Armitage A.D."/>
            <person name="Lysoe E."/>
            <person name="Nellist C.F."/>
            <person name="Harrison R.J."/>
            <person name="Brurberg M.B."/>
        </authorList>
    </citation>
    <scope>NUCLEOTIDE SEQUENCE [LARGE SCALE GENOMIC DNA]</scope>
    <source>
        <strain evidence="6 7">10300</strain>
    </source>
</reference>
<dbReference type="EMBL" id="MJFZ01000719">
    <property type="protein sequence ID" value="RAW25721.1"/>
    <property type="molecule type" value="Genomic_DNA"/>
</dbReference>
<comment type="caution">
    <text evidence="6">The sequence shown here is derived from an EMBL/GenBank/DDBJ whole genome shotgun (WGS) entry which is preliminary data.</text>
</comment>
<dbReference type="Proteomes" id="UP000697107">
    <property type="component" value="Unassembled WGS sequence"/>
</dbReference>
<evidence type="ECO:0000313" key="6">
    <source>
        <dbReference type="EMBL" id="RAW25721.1"/>
    </source>
</evidence>
<evidence type="ECO:0000313" key="1">
    <source>
        <dbReference type="EMBL" id="KAG2829273.1"/>
    </source>
</evidence>
<evidence type="ECO:0000313" key="7">
    <source>
        <dbReference type="Proteomes" id="UP000251314"/>
    </source>
</evidence>
<dbReference type="Proteomes" id="UP000251314">
    <property type="component" value="Unassembled WGS sequence"/>
</dbReference>
<reference evidence="1" key="2">
    <citation type="submission" date="2018-10" db="EMBL/GenBank/DDBJ databases">
        <title>Effector identification in a new, highly contiguous assembly of the strawberry crown rot pathogen Phytophthora cactorum.</title>
        <authorList>
            <person name="Armitage A.D."/>
            <person name="Nellist C.F."/>
            <person name="Bates H."/>
            <person name="Vickerstaff R.J."/>
            <person name="Harrison R.J."/>
        </authorList>
    </citation>
    <scope>NUCLEOTIDE SEQUENCE</scope>
    <source>
        <strain evidence="1">15-7</strain>
        <strain evidence="2">4032</strain>
        <strain evidence="3">4040</strain>
        <strain evidence="4">P415</strain>
        <strain evidence="5">P421</strain>
    </source>
</reference>
<dbReference type="Proteomes" id="UP000760860">
    <property type="component" value="Unassembled WGS sequence"/>
</dbReference>
<organism evidence="6 7">
    <name type="scientific">Phytophthora cactorum</name>
    <dbReference type="NCBI Taxonomy" id="29920"/>
    <lineage>
        <taxon>Eukaryota</taxon>
        <taxon>Sar</taxon>
        <taxon>Stramenopiles</taxon>
        <taxon>Oomycota</taxon>
        <taxon>Peronosporomycetes</taxon>
        <taxon>Peronosporales</taxon>
        <taxon>Peronosporaceae</taxon>
        <taxon>Phytophthora</taxon>
    </lineage>
</organism>
<evidence type="ECO:0000313" key="3">
    <source>
        <dbReference type="EMBL" id="KAG2893186.1"/>
    </source>
</evidence>
<dbReference type="EMBL" id="RCMG01001362">
    <property type="protein sequence ID" value="KAG2829273.1"/>
    <property type="molecule type" value="Genomic_DNA"/>
</dbReference>
<dbReference type="VEuPathDB" id="FungiDB:PC110_g17869"/>
<accession>A0A329RN00</accession>
<proteinExistence type="predicted"/>
<dbReference type="Proteomes" id="UP000736787">
    <property type="component" value="Unassembled WGS sequence"/>
</dbReference>